<reference evidence="1 3" key="1">
    <citation type="journal article" date="2017" name="Nature">
        <title>The sunflower genome provides insights into oil metabolism, flowering and Asterid evolution.</title>
        <authorList>
            <person name="Badouin H."/>
            <person name="Gouzy J."/>
            <person name="Grassa C.J."/>
            <person name="Murat F."/>
            <person name="Staton S.E."/>
            <person name="Cottret L."/>
            <person name="Lelandais-Briere C."/>
            <person name="Owens G.L."/>
            <person name="Carrere S."/>
            <person name="Mayjonade B."/>
            <person name="Legrand L."/>
            <person name="Gill N."/>
            <person name="Kane N.C."/>
            <person name="Bowers J.E."/>
            <person name="Hubner S."/>
            <person name="Bellec A."/>
            <person name="Berard A."/>
            <person name="Berges H."/>
            <person name="Blanchet N."/>
            <person name="Boniface M.C."/>
            <person name="Brunel D."/>
            <person name="Catrice O."/>
            <person name="Chaidir N."/>
            <person name="Claudel C."/>
            <person name="Donnadieu C."/>
            <person name="Faraut T."/>
            <person name="Fievet G."/>
            <person name="Helmstetter N."/>
            <person name="King M."/>
            <person name="Knapp S.J."/>
            <person name="Lai Z."/>
            <person name="Le Paslier M.C."/>
            <person name="Lippi Y."/>
            <person name="Lorenzon L."/>
            <person name="Mandel J.R."/>
            <person name="Marage G."/>
            <person name="Marchand G."/>
            <person name="Marquand E."/>
            <person name="Bret-Mestries E."/>
            <person name="Morien E."/>
            <person name="Nambeesan S."/>
            <person name="Nguyen T."/>
            <person name="Pegot-Espagnet P."/>
            <person name="Pouilly N."/>
            <person name="Raftis F."/>
            <person name="Sallet E."/>
            <person name="Schiex T."/>
            <person name="Thomas J."/>
            <person name="Vandecasteele C."/>
            <person name="Vares D."/>
            <person name="Vear F."/>
            <person name="Vautrin S."/>
            <person name="Crespi M."/>
            <person name="Mangin B."/>
            <person name="Burke J.M."/>
            <person name="Salse J."/>
            <person name="Munos S."/>
            <person name="Vincourt P."/>
            <person name="Rieseberg L.H."/>
            <person name="Langlade N.B."/>
        </authorList>
    </citation>
    <scope>NUCLEOTIDE SEQUENCE [LARGE SCALE GENOMIC DNA]</scope>
    <source>
        <strain evidence="3">cv. SF193</strain>
        <tissue evidence="1">Leaves</tissue>
    </source>
</reference>
<dbReference type="EMBL" id="CM007904">
    <property type="protein sequence ID" value="OTF96715.1"/>
    <property type="molecule type" value="Genomic_DNA"/>
</dbReference>
<gene>
    <name evidence="2" type="ORF">HannXRQ_Chr15g0497211</name>
    <name evidence="1" type="ORF">HanXRQr2_Chr15g0722291</name>
</gene>
<reference evidence="1" key="3">
    <citation type="submission" date="2020-06" db="EMBL/GenBank/DDBJ databases">
        <title>Helianthus annuus Genome sequencing and assembly Release 2.</title>
        <authorList>
            <person name="Gouzy J."/>
            <person name="Langlade N."/>
            <person name="Munos S."/>
        </authorList>
    </citation>
    <scope>NUCLEOTIDE SEQUENCE</scope>
    <source>
        <tissue evidence="1">Leaves</tissue>
    </source>
</reference>
<sequence>MGTGPLLAQLHVPHLRPISQIMILSSPHISLKHFKQYPQPNQPSSTPCSLLTLVRRFMHSRWTRVTRTG</sequence>
<name>A0A251SEL6_HELAN</name>
<accession>A0A251SEL6</accession>
<organism evidence="2 3">
    <name type="scientific">Helianthus annuus</name>
    <name type="common">Common sunflower</name>
    <dbReference type="NCBI Taxonomy" id="4232"/>
    <lineage>
        <taxon>Eukaryota</taxon>
        <taxon>Viridiplantae</taxon>
        <taxon>Streptophyta</taxon>
        <taxon>Embryophyta</taxon>
        <taxon>Tracheophyta</taxon>
        <taxon>Spermatophyta</taxon>
        <taxon>Magnoliopsida</taxon>
        <taxon>eudicotyledons</taxon>
        <taxon>Gunneridae</taxon>
        <taxon>Pentapetalae</taxon>
        <taxon>asterids</taxon>
        <taxon>campanulids</taxon>
        <taxon>Asterales</taxon>
        <taxon>Asteraceae</taxon>
        <taxon>Asteroideae</taxon>
        <taxon>Heliantheae alliance</taxon>
        <taxon>Heliantheae</taxon>
        <taxon>Helianthus</taxon>
    </lineage>
</organism>
<evidence type="ECO:0000313" key="1">
    <source>
        <dbReference type="EMBL" id="KAF5767018.1"/>
    </source>
</evidence>
<dbReference type="Proteomes" id="UP000215914">
    <property type="component" value="Chromosome 15"/>
</dbReference>
<dbReference type="Gramene" id="mRNA:HanXRQr2_Chr15g0722291">
    <property type="protein sequence ID" value="CDS:HanXRQr2_Chr15g0722291.1"/>
    <property type="gene ID" value="HanXRQr2_Chr15g0722291"/>
</dbReference>
<dbReference type="AlphaFoldDB" id="A0A251SEL6"/>
<protein>
    <submittedName>
        <fullName evidence="2">Uncharacterized protein</fullName>
    </submittedName>
</protein>
<reference evidence="2" key="2">
    <citation type="submission" date="2017-02" db="EMBL/GenBank/DDBJ databases">
        <title>Sunflower complete genome.</title>
        <authorList>
            <person name="Langlade N."/>
            <person name="Munos S."/>
        </authorList>
    </citation>
    <scope>NUCLEOTIDE SEQUENCE [LARGE SCALE GENOMIC DNA]</scope>
    <source>
        <tissue evidence="2">Leaves</tissue>
    </source>
</reference>
<proteinExistence type="predicted"/>
<evidence type="ECO:0000313" key="3">
    <source>
        <dbReference type="Proteomes" id="UP000215914"/>
    </source>
</evidence>
<dbReference type="InParanoid" id="A0A251SEL6"/>
<keyword evidence="3" id="KW-1185">Reference proteome</keyword>
<dbReference type="EMBL" id="MNCJ02000330">
    <property type="protein sequence ID" value="KAF5767018.1"/>
    <property type="molecule type" value="Genomic_DNA"/>
</dbReference>
<evidence type="ECO:0000313" key="2">
    <source>
        <dbReference type="EMBL" id="OTF96715.1"/>
    </source>
</evidence>